<gene>
    <name evidence="1" type="ORF">RA271_29550</name>
</gene>
<dbReference type="Proteomes" id="UP001610657">
    <property type="component" value="Unassembled WGS sequence"/>
</dbReference>
<keyword evidence="1" id="KW-0808">Transferase</keyword>
<keyword evidence="2" id="KW-1185">Reference proteome</keyword>
<feature type="non-terminal residue" evidence="1">
    <location>
        <position position="1"/>
    </location>
</feature>
<keyword evidence="1" id="KW-0489">Methyltransferase</keyword>
<evidence type="ECO:0000313" key="2">
    <source>
        <dbReference type="Proteomes" id="UP001610657"/>
    </source>
</evidence>
<proteinExistence type="predicted"/>
<sequence>PQHLQHALSELLGDARLLVTPLPGTELKLWLIDDANMDRAFRPDETRRILEAPPYWSICWASGLAMARYMAEKPHWVEGN</sequence>
<comment type="caution">
    <text evidence="1">The sequence shown here is derived from an EMBL/GenBank/DDBJ whole genome shotgun (WGS) entry which is preliminary data.</text>
</comment>
<dbReference type="GO" id="GO:0032259">
    <property type="term" value="P:methylation"/>
    <property type="evidence" value="ECO:0007669"/>
    <property type="project" value="UniProtKB-KW"/>
</dbReference>
<accession>A0ABW7NWM7</accession>
<reference evidence="1 2" key="1">
    <citation type="submission" date="2023-08" db="EMBL/GenBank/DDBJ databases">
        <title>Genomic and mutational analysis of Pseudomonas syringae pv. tagetis EB037 pathogenicity on sunflower.</title>
        <authorList>
            <person name="Maul J.E."/>
        </authorList>
    </citation>
    <scope>NUCLEOTIDE SEQUENCE [LARGE SCALE GENOMIC DNA]</scope>
    <source>
        <strain evidence="1 2">EB037_T1</strain>
    </source>
</reference>
<evidence type="ECO:0000313" key="1">
    <source>
        <dbReference type="EMBL" id="MFH7519251.1"/>
    </source>
</evidence>
<name>A0ABW7NWM7_9PSED</name>
<dbReference type="GO" id="GO:0008168">
    <property type="term" value="F:methyltransferase activity"/>
    <property type="evidence" value="ECO:0007669"/>
    <property type="project" value="UniProtKB-KW"/>
</dbReference>
<protein>
    <submittedName>
        <fullName evidence="1">Protein methyltransferase</fullName>
    </submittedName>
</protein>
<organism evidence="1 2">
    <name type="scientific">Pseudomonas syringae pv. tagetis</name>
    <dbReference type="NCBI Taxonomy" id="129140"/>
    <lineage>
        <taxon>Bacteria</taxon>
        <taxon>Pseudomonadati</taxon>
        <taxon>Pseudomonadota</taxon>
        <taxon>Gammaproteobacteria</taxon>
        <taxon>Pseudomonadales</taxon>
        <taxon>Pseudomonadaceae</taxon>
        <taxon>Pseudomonas</taxon>
    </lineage>
</organism>
<feature type="non-terminal residue" evidence="1">
    <location>
        <position position="80"/>
    </location>
</feature>
<dbReference type="EMBL" id="JAVCQK010000598">
    <property type="protein sequence ID" value="MFH7519251.1"/>
    <property type="molecule type" value="Genomic_DNA"/>
</dbReference>